<keyword evidence="3 10" id="KW-0436">Ligase</keyword>
<dbReference type="InterPro" id="IPR014729">
    <property type="entry name" value="Rossmann-like_a/b/a_fold"/>
</dbReference>
<keyword evidence="4 10" id="KW-0547">Nucleotide-binding</keyword>
<dbReference type="AlphaFoldDB" id="A0AAQ1G4X2"/>
<comment type="similarity">
    <text evidence="1 10">Belongs to the class-I aminoacyl-tRNA synthetase family.</text>
</comment>
<dbReference type="Pfam" id="PF00579">
    <property type="entry name" value="tRNA-synt_1b"/>
    <property type="match status" value="2"/>
</dbReference>
<evidence type="ECO:0000256" key="5">
    <source>
        <dbReference type="ARBA" id="ARBA00022840"/>
    </source>
</evidence>
<dbReference type="Proteomes" id="UP000243518">
    <property type="component" value="Unassembled WGS sequence"/>
</dbReference>
<evidence type="ECO:0000313" key="13">
    <source>
        <dbReference type="Proteomes" id="UP000243518"/>
    </source>
</evidence>
<accession>A0AAQ1G4X2</accession>
<dbReference type="InterPro" id="IPR002305">
    <property type="entry name" value="aa-tRNA-synth_Ic"/>
</dbReference>
<gene>
    <name evidence="12" type="ORF">SAMN05216586_101674</name>
</gene>
<sequence length="405" mass="45671">MSSVDSQRRVLSGMRPTGRLHLGHYHGVLKNWVKLQHEYECFFFAADWHALTTHYEDPQSIEQNVWDMLIDWLAAGVSGTSSTLFIQSQVPEHAELHLLLSMVTPVSWLERVPTYKDQQEKLKDRDLATYGFLGYPLLQSADILIYRAGQVPVGADQVAHVEITREVARRFNHLYGKEVGFEEKAEAAVKKMGKKAAKLYSSLRKAYQEQGDAEALETARALLKEQQNITLGDQERLFGYLEGGGKVILPEPQALLTPDSKMPGLDGQKMSKSYGNTITLRDTTDEVSEKVRRMPTDPARVRRNDPGDPAKCPVYQLHQVYTDKATHDWVQEGCRSAGIGCIDCKKPIIDAISAELEPMQQRAAEYEANPDAVRMILNEGTERARDAARDTLIEVRQAMGLQYRQ</sequence>
<dbReference type="FunFam" id="1.10.240.10:FF:000005">
    <property type="entry name" value="Tryptophan--tRNA ligase"/>
    <property type="match status" value="1"/>
</dbReference>
<dbReference type="PRINTS" id="PR01039">
    <property type="entry name" value="TRNASYNTHTRP"/>
</dbReference>
<dbReference type="GO" id="GO:0006436">
    <property type="term" value="P:tryptophanyl-tRNA aminoacylation"/>
    <property type="evidence" value="ECO:0007669"/>
    <property type="project" value="UniProtKB-UniRule"/>
</dbReference>
<dbReference type="SUPFAM" id="SSF52374">
    <property type="entry name" value="Nucleotidylyl transferase"/>
    <property type="match status" value="1"/>
</dbReference>
<keyword evidence="13" id="KW-1185">Reference proteome</keyword>
<dbReference type="InterPro" id="IPR001412">
    <property type="entry name" value="aa-tRNA-synth_I_CS"/>
</dbReference>
<feature type="region of interest" description="Disordered" evidence="11">
    <location>
        <begin position="283"/>
        <end position="308"/>
    </location>
</feature>
<keyword evidence="5 10" id="KW-0067">ATP-binding</keyword>
<reference evidence="12 13" key="1">
    <citation type="submission" date="2016-10" db="EMBL/GenBank/DDBJ databases">
        <authorList>
            <person name="Varghese N."/>
            <person name="Submissions S."/>
        </authorList>
    </citation>
    <scope>NUCLEOTIDE SEQUENCE [LARGE SCALE GENOMIC DNA]</scope>
    <source>
        <strain evidence="12 13">CECT 8317</strain>
    </source>
</reference>
<name>A0AAQ1G4X2_9GAMM</name>
<evidence type="ECO:0000256" key="1">
    <source>
        <dbReference type="ARBA" id="ARBA00005594"/>
    </source>
</evidence>
<dbReference type="NCBIfam" id="TIGR00233">
    <property type="entry name" value="trpS"/>
    <property type="match status" value="1"/>
</dbReference>
<evidence type="ECO:0000256" key="2">
    <source>
        <dbReference type="ARBA" id="ARBA00013161"/>
    </source>
</evidence>
<dbReference type="Gene3D" id="3.40.50.620">
    <property type="entry name" value="HUPs"/>
    <property type="match status" value="1"/>
</dbReference>
<keyword evidence="6 10" id="KW-0648">Protein biosynthesis</keyword>
<evidence type="ECO:0000256" key="3">
    <source>
        <dbReference type="ARBA" id="ARBA00022598"/>
    </source>
</evidence>
<keyword evidence="7 10" id="KW-0030">Aminoacyl-tRNA synthetase</keyword>
<dbReference type="InterPro" id="IPR050203">
    <property type="entry name" value="Trp-tRNA_synthetase"/>
</dbReference>
<dbReference type="NCBIfam" id="NF008922">
    <property type="entry name" value="PRK12283.1"/>
    <property type="match status" value="1"/>
</dbReference>
<comment type="catalytic activity">
    <reaction evidence="8">
        <text>tRNA(Trp) + L-tryptophan + ATP = L-tryptophyl-tRNA(Trp) + AMP + diphosphate + H(+)</text>
        <dbReference type="Rhea" id="RHEA:24080"/>
        <dbReference type="Rhea" id="RHEA-COMP:9671"/>
        <dbReference type="Rhea" id="RHEA-COMP:9705"/>
        <dbReference type="ChEBI" id="CHEBI:15378"/>
        <dbReference type="ChEBI" id="CHEBI:30616"/>
        <dbReference type="ChEBI" id="CHEBI:33019"/>
        <dbReference type="ChEBI" id="CHEBI:57912"/>
        <dbReference type="ChEBI" id="CHEBI:78442"/>
        <dbReference type="ChEBI" id="CHEBI:78535"/>
        <dbReference type="ChEBI" id="CHEBI:456215"/>
        <dbReference type="EC" id="6.1.1.2"/>
    </reaction>
</comment>
<evidence type="ECO:0000256" key="7">
    <source>
        <dbReference type="ARBA" id="ARBA00023146"/>
    </source>
</evidence>
<evidence type="ECO:0000256" key="8">
    <source>
        <dbReference type="ARBA" id="ARBA00049929"/>
    </source>
</evidence>
<dbReference type="InterPro" id="IPR002306">
    <property type="entry name" value="Trp-tRNA-ligase"/>
</dbReference>
<dbReference type="GO" id="GO:0005524">
    <property type="term" value="F:ATP binding"/>
    <property type="evidence" value="ECO:0007669"/>
    <property type="project" value="UniProtKB-KW"/>
</dbReference>
<evidence type="ECO:0000256" key="11">
    <source>
        <dbReference type="SAM" id="MobiDB-lite"/>
    </source>
</evidence>
<proteinExistence type="inferred from homology"/>
<evidence type="ECO:0000256" key="4">
    <source>
        <dbReference type="ARBA" id="ARBA00022741"/>
    </source>
</evidence>
<dbReference type="EC" id="6.1.1.2" evidence="2 9"/>
<dbReference type="PANTHER" id="PTHR43766">
    <property type="entry name" value="TRYPTOPHAN--TRNA LIGASE, MITOCHONDRIAL"/>
    <property type="match status" value="1"/>
</dbReference>
<dbReference type="PROSITE" id="PS00178">
    <property type="entry name" value="AA_TRNA_LIGASE_I"/>
    <property type="match status" value="1"/>
</dbReference>
<dbReference type="GO" id="GO:0004830">
    <property type="term" value="F:tryptophan-tRNA ligase activity"/>
    <property type="evidence" value="ECO:0007669"/>
    <property type="project" value="UniProtKB-UniRule"/>
</dbReference>
<evidence type="ECO:0000256" key="10">
    <source>
        <dbReference type="RuleBase" id="RU363036"/>
    </source>
</evidence>
<evidence type="ECO:0000256" key="9">
    <source>
        <dbReference type="NCBIfam" id="TIGR00233"/>
    </source>
</evidence>
<dbReference type="EMBL" id="FNVE01000001">
    <property type="protein sequence ID" value="SEF68505.1"/>
    <property type="molecule type" value="Genomic_DNA"/>
</dbReference>
<evidence type="ECO:0000313" key="12">
    <source>
        <dbReference type="EMBL" id="SEF68505.1"/>
    </source>
</evidence>
<dbReference type="RefSeq" id="WP_088273755.1">
    <property type="nucleotide sequence ID" value="NZ_BTPS01000002.1"/>
</dbReference>
<organism evidence="12 13">
    <name type="scientific">Halopseudomonas aestusnigri</name>
    <dbReference type="NCBI Taxonomy" id="857252"/>
    <lineage>
        <taxon>Bacteria</taxon>
        <taxon>Pseudomonadati</taxon>
        <taxon>Pseudomonadota</taxon>
        <taxon>Gammaproteobacteria</taxon>
        <taxon>Pseudomonadales</taxon>
        <taxon>Pseudomonadaceae</taxon>
        <taxon>Halopseudomonas</taxon>
    </lineage>
</organism>
<dbReference type="CDD" id="cd00806">
    <property type="entry name" value="TrpRS_core"/>
    <property type="match status" value="1"/>
</dbReference>
<evidence type="ECO:0000256" key="6">
    <source>
        <dbReference type="ARBA" id="ARBA00022917"/>
    </source>
</evidence>
<comment type="caution">
    <text evidence="12">The sequence shown here is derived from an EMBL/GenBank/DDBJ whole genome shotgun (WGS) entry which is preliminary data.</text>
</comment>
<dbReference type="PANTHER" id="PTHR43766:SF1">
    <property type="entry name" value="TRYPTOPHAN--TRNA LIGASE, MITOCHONDRIAL"/>
    <property type="match status" value="1"/>
</dbReference>
<protein>
    <recommendedName>
        <fullName evidence="2 9">Tryptophan--tRNA ligase</fullName>
        <ecNumber evidence="2 9">6.1.1.2</ecNumber>
    </recommendedName>
</protein>
<dbReference type="GO" id="GO:0005829">
    <property type="term" value="C:cytosol"/>
    <property type="evidence" value="ECO:0007669"/>
    <property type="project" value="TreeGrafter"/>
</dbReference>
<dbReference type="Gene3D" id="1.10.240.10">
    <property type="entry name" value="Tyrosyl-Transfer RNA Synthetase"/>
    <property type="match status" value="1"/>
</dbReference>